<evidence type="ECO:0000313" key="6">
    <source>
        <dbReference type="Proteomes" id="UP000244867"/>
    </source>
</evidence>
<dbReference type="Gene3D" id="3.40.50.2000">
    <property type="entry name" value="Glycogen Phosphorylase B"/>
    <property type="match status" value="2"/>
</dbReference>
<dbReference type="Proteomes" id="UP000244867">
    <property type="component" value="Unassembled WGS sequence"/>
</dbReference>
<reference evidence="5 6" key="1">
    <citation type="submission" date="2018-03" db="EMBL/GenBank/DDBJ databases">
        <authorList>
            <person name="Keele B.F."/>
        </authorList>
    </citation>
    <scope>NUCLEOTIDE SEQUENCE [LARGE SCALE GENOMIC DNA]</scope>
    <source>
        <strain evidence="5 6">IB-3</strain>
    </source>
</reference>
<dbReference type="Pfam" id="PF13439">
    <property type="entry name" value="Glyco_transf_4"/>
    <property type="match status" value="1"/>
</dbReference>
<dbReference type="Pfam" id="PF13692">
    <property type="entry name" value="Glyco_trans_1_4"/>
    <property type="match status" value="1"/>
</dbReference>
<organism evidence="5 6">
    <name type="scientific">Nocardioides currus</name>
    <dbReference type="NCBI Taxonomy" id="2133958"/>
    <lineage>
        <taxon>Bacteria</taxon>
        <taxon>Bacillati</taxon>
        <taxon>Actinomycetota</taxon>
        <taxon>Actinomycetes</taxon>
        <taxon>Propionibacteriales</taxon>
        <taxon>Nocardioidaceae</taxon>
        <taxon>Nocardioides</taxon>
    </lineage>
</organism>
<feature type="region of interest" description="Disordered" evidence="3">
    <location>
        <begin position="354"/>
        <end position="373"/>
    </location>
</feature>
<dbReference type="PANTHER" id="PTHR12526:SF510">
    <property type="entry name" value="D-INOSITOL 3-PHOSPHATE GLYCOSYLTRANSFERASE"/>
    <property type="match status" value="1"/>
</dbReference>
<keyword evidence="1" id="KW-0328">Glycosyltransferase</keyword>
<gene>
    <name evidence="5" type="ORF">C7S10_00885</name>
</gene>
<evidence type="ECO:0000313" key="5">
    <source>
        <dbReference type="EMBL" id="PUA82341.1"/>
    </source>
</evidence>
<comment type="caution">
    <text evidence="5">The sequence shown here is derived from an EMBL/GenBank/DDBJ whole genome shotgun (WGS) entry which is preliminary data.</text>
</comment>
<dbReference type="GO" id="GO:0016757">
    <property type="term" value="F:glycosyltransferase activity"/>
    <property type="evidence" value="ECO:0007669"/>
    <property type="project" value="UniProtKB-KW"/>
</dbReference>
<dbReference type="AlphaFoldDB" id="A0A2R7Z131"/>
<name>A0A2R7Z131_9ACTN</name>
<keyword evidence="6" id="KW-1185">Reference proteome</keyword>
<feature type="domain" description="Glycosyltransferase subfamily 4-like N-terminal" evidence="4">
    <location>
        <begin position="12"/>
        <end position="161"/>
    </location>
</feature>
<accession>A0A2R7Z131</accession>
<evidence type="ECO:0000256" key="3">
    <source>
        <dbReference type="SAM" id="MobiDB-lite"/>
    </source>
</evidence>
<keyword evidence="2" id="KW-0808">Transferase</keyword>
<proteinExistence type="predicted"/>
<dbReference type="InterPro" id="IPR028098">
    <property type="entry name" value="Glyco_trans_4-like_N"/>
</dbReference>
<sequence length="373" mass="39820">MVLVTHDASLTGAPMVALLVARSLAEQGDEVTVVSRRSGPLLADFAAVAPTVPELLYRVRRRLWESRVLRPVAWIVDVLAATATLARHRADLVYVNSTAASIYVHAARWLKVPVVLHVHESDANTDMFLSQARVDDLEGVELVACSPQVERDLMARTGRPSGGVHLLLSVPDADRLRAMACEDGGAPPAGDPLMVGATGSVGHRKGTDLWLQVARIVQASHPAHFVWVGELGDPAMAVPTPGVDFTGPTSNPYPAMAWFDIATLPSRDDPFPLVVVESMLLGKPVVAFDVGSVRDQVGEGGILVPPEDVEAFAAAVLHLLTDESARAALGVAARERAERLFSSTAFTHRLREILGAPTGPTGQEPRIAARQAR</sequence>
<dbReference type="SUPFAM" id="SSF53756">
    <property type="entry name" value="UDP-Glycosyltransferase/glycogen phosphorylase"/>
    <property type="match status" value="1"/>
</dbReference>
<dbReference type="PANTHER" id="PTHR12526">
    <property type="entry name" value="GLYCOSYLTRANSFERASE"/>
    <property type="match status" value="1"/>
</dbReference>
<evidence type="ECO:0000256" key="2">
    <source>
        <dbReference type="ARBA" id="ARBA00022679"/>
    </source>
</evidence>
<evidence type="ECO:0000259" key="4">
    <source>
        <dbReference type="Pfam" id="PF13439"/>
    </source>
</evidence>
<protein>
    <recommendedName>
        <fullName evidence="4">Glycosyltransferase subfamily 4-like N-terminal domain-containing protein</fullName>
    </recommendedName>
</protein>
<dbReference type="CDD" id="cd03801">
    <property type="entry name" value="GT4_PimA-like"/>
    <property type="match status" value="1"/>
</dbReference>
<dbReference type="EMBL" id="PYXZ01000001">
    <property type="protein sequence ID" value="PUA82341.1"/>
    <property type="molecule type" value="Genomic_DNA"/>
</dbReference>
<evidence type="ECO:0000256" key="1">
    <source>
        <dbReference type="ARBA" id="ARBA00022676"/>
    </source>
</evidence>